<evidence type="ECO:0000256" key="1">
    <source>
        <dbReference type="SAM" id="SignalP"/>
    </source>
</evidence>
<dbReference type="InterPro" id="IPR005297">
    <property type="entry name" value="Lipoprotein_repeat"/>
</dbReference>
<dbReference type="Proteomes" id="UP000295818">
    <property type="component" value="Unassembled WGS sequence"/>
</dbReference>
<keyword evidence="1" id="KW-0732">Signal</keyword>
<organism evidence="2 3">
    <name type="scientific">Kribbella orskensis</name>
    <dbReference type="NCBI Taxonomy" id="2512216"/>
    <lineage>
        <taxon>Bacteria</taxon>
        <taxon>Bacillati</taxon>
        <taxon>Actinomycetota</taxon>
        <taxon>Actinomycetes</taxon>
        <taxon>Propionibacteriales</taxon>
        <taxon>Kribbellaceae</taxon>
        <taxon>Kribbella</taxon>
    </lineage>
</organism>
<accession>A0ABY2BFX0</accession>
<dbReference type="PROSITE" id="PS51257">
    <property type="entry name" value="PROKAR_LIPOPROTEIN"/>
    <property type="match status" value="1"/>
</dbReference>
<sequence>MKRSAIFIGSAVLGLSTFTACGGSEESPAAAPSNTSSQAAPASSGAKLAAADVGNFGKIVVDGSSRTLYVFDKDTADPSKSTCDGDCAATWPPVVAGDGTPQLDGVDASLVGTVTRTDGSKQVTLAGLPLYRFASDSKPGEAKGQAVGGVWWVVGVDGKKITTEASGSGNDGY</sequence>
<dbReference type="RefSeq" id="WP_132191430.1">
    <property type="nucleotide sequence ID" value="NZ_SLWM01000011.1"/>
</dbReference>
<feature type="signal peptide" evidence="1">
    <location>
        <begin position="1"/>
        <end position="22"/>
    </location>
</feature>
<evidence type="ECO:0000313" key="3">
    <source>
        <dbReference type="Proteomes" id="UP000295818"/>
    </source>
</evidence>
<dbReference type="Pfam" id="PF03640">
    <property type="entry name" value="Lipoprotein_15"/>
    <property type="match status" value="2"/>
</dbReference>
<dbReference type="PANTHER" id="PTHR39335">
    <property type="entry name" value="BLL4220 PROTEIN"/>
    <property type="match status" value="1"/>
</dbReference>
<gene>
    <name evidence="2" type="ORF">EV644_111177</name>
</gene>
<reference evidence="2 3" key="1">
    <citation type="journal article" date="2015" name="Stand. Genomic Sci.">
        <title>Genomic Encyclopedia of Bacterial and Archaeal Type Strains, Phase III: the genomes of soil and plant-associated and newly described type strains.</title>
        <authorList>
            <person name="Whitman W.B."/>
            <person name="Woyke T."/>
            <person name="Klenk H.P."/>
            <person name="Zhou Y."/>
            <person name="Lilburn T.G."/>
            <person name="Beck B.J."/>
            <person name="De Vos P."/>
            <person name="Vandamme P."/>
            <person name="Eisen J.A."/>
            <person name="Garrity G."/>
            <person name="Hugenholtz P."/>
            <person name="Kyrpides N.C."/>
        </authorList>
    </citation>
    <scope>NUCLEOTIDE SEQUENCE [LARGE SCALE GENOMIC DNA]</scope>
    <source>
        <strain evidence="2 3">VKM Ac-2538</strain>
    </source>
</reference>
<protein>
    <submittedName>
        <fullName evidence="2">Lipoprotein with Yx(FWY)xxD motif</fullName>
    </submittedName>
</protein>
<evidence type="ECO:0000313" key="2">
    <source>
        <dbReference type="EMBL" id="TCO18939.1"/>
    </source>
</evidence>
<comment type="caution">
    <text evidence="2">The sequence shown here is derived from an EMBL/GenBank/DDBJ whole genome shotgun (WGS) entry which is preliminary data.</text>
</comment>
<dbReference type="EMBL" id="SLWM01000011">
    <property type="protein sequence ID" value="TCO18939.1"/>
    <property type="molecule type" value="Genomic_DNA"/>
</dbReference>
<feature type="chain" id="PRO_5045149167" evidence="1">
    <location>
        <begin position="23"/>
        <end position="173"/>
    </location>
</feature>
<dbReference type="PANTHER" id="PTHR39335:SF1">
    <property type="entry name" value="BLL4220 PROTEIN"/>
    <property type="match status" value="1"/>
</dbReference>
<keyword evidence="2" id="KW-0449">Lipoprotein</keyword>
<proteinExistence type="predicted"/>
<name>A0ABY2BFX0_9ACTN</name>
<keyword evidence="3" id="KW-1185">Reference proteome</keyword>